<dbReference type="GO" id="GO:0004864">
    <property type="term" value="F:protein phosphatase inhibitor activity"/>
    <property type="evidence" value="ECO:0000318"/>
    <property type="project" value="GO_Central"/>
</dbReference>
<dbReference type="GO" id="GO:0009738">
    <property type="term" value="P:abscisic acid-activated signaling pathway"/>
    <property type="evidence" value="ECO:0000318"/>
    <property type="project" value="GO_Central"/>
</dbReference>
<name>A0A0K9PA64_ZOSMR</name>
<evidence type="ECO:0000313" key="9">
    <source>
        <dbReference type="EMBL" id="KMZ65973.1"/>
    </source>
</evidence>
<dbReference type="SMR" id="A0A0K9PA64"/>
<dbReference type="PANTHER" id="PTHR31213">
    <property type="entry name" value="OS08G0374000 PROTEIN-RELATED"/>
    <property type="match status" value="1"/>
</dbReference>
<evidence type="ECO:0000256" key="8">
    <source>
        <dbReference type="ARBA" id="ARBA00023272"/>
    </source>
</evidence>
<dbReference type="Pfam" id="PF10604">
    <property type="entry name" value="Polyketide_cyc2"/>
    <property type="match status" value="1"/>
</dbReference>
<keyword evidence="7" id="KW-0539">Nucleus</keyword>
<evidence type="ECO:0000256" key="3">
    <source>
        <dbReference type="ARBA" id="ARBA00008594"/>
    </source>
</evidence>
<dbReference type="EMBL" id="LFYR01000991">
    <property type="protein sequence ID" value="KMZ65973.1"/>
    <property type="molecule type" value="Genomic_DNA"/>
</dbReference>
<dbReference type="InterPro" id="IPR019587">
    <property type="entry name" value="Polyketide_cyclase/dehydratase"/>
</dbReference>
<sequence length="201" mass="22489">MAIFSTIKPPVFHSKHSLSTLPPSILSYHTHHHSRHSSTTECCFSLLLQPICATVPTVWSILRRFDKPQTYKHFIKRCHLLTPHNNTSIGAIREIEVISGMPALTSREQLEILDEENHIIGFKIVGGEHRLCNYRSVTSVNDDGNGGSVVVESYVVDVPEGNTVEDTIIFVNTIVRCNLNSLKKTAESIDGGDHRRRVPVL</sequence>
<gene>
    <name evidence="9" type="ORF">ZOSMA_303G00160</name>
</gene>
<dbReference type="Gene3D" id="3.30.530.20">
    <property type="match status" value="1"/>
</dbReference>
<dbReference type="InterPro" id="IPR023393">
    <property type="entry name" value="START-like_dom_sf"/>
</dbReference>
<accession>A0A0K9PA64</accession>
<evidence type="ECO:0000256" key="6">
    <source>
        <dbReference type="ARBA" id="ARBA00023170"/>
    </source>
</evidence>
<dbReference type="STRING" id="29655.A0A0K9PA64"/>
<dbReference type="AlphaFoldDB" id="A0A0K9PA64"/>
<evidence type="ECO:0000256" key="4">
    <source>
        <dbReference type="ARBA" id="ARBA00022490"/>
    </source>
</evidence>
<dbReference type="OMA" id="HTYDVGP"/>
<proteinExistence type="inferred from homology"/>
<evidence type="ECO:0000256" key="5">
    <source>
        <dbReference type="ARBA" id="ARBA00022682"/>
    </source>
</evidence>
<dbReference type="Proteomes" id="UP000036987">
    <property type="component" value="Unassembled WGS sequence"/>
</dbReference>
<dbReference type="GO" id="GO:0005737">
    <property type="term" value="C:cytoplasm"/>
    <property type="evidence" value="ECO:0000318"/>
    <property type="project" value="GO_Central"/>
</dbReference>
<evidence type="ECO:0000256" key="2">
    <source>
        <dbReference type="ARBA" id="ARBA00004496"/>
    </source>
</evidence>
<dbReference type="OrthoDB" id="4436220at2759"/>
<comment type="subcellular location">
    <subcellularLocation>
        <location evidence="2">Cytoplasm</location>
    </subcellularLocation>
    <subcellularLocation>
        <location evidence="1">Nucleus</location>
    </subcellularLocation>
</comment>
<keyword evidence="8" id="KW-0650">Protein phosphatase inhibitor</keyword>
<keyword evidence="6 9" id="KW-0675">Receptor</keyword>
<dbReference type="GO" id="GO:0005634">
    <property type="term" value="C:nucleus"/>
    <property type="evidence" value="ECO:0000318"/>
    <property type="project" value="GO_Central"/>
</dbReference>
<keyword evidence="4" id="KW-0963">Cytoplasm</keyword>
<dbReference type="CDD" id="cd07821">
    <property type="entry name" value="PYR_PYL_RCAR_like"/>
    <property type="match status" value="1"/>
</dbReference>
<comment type="caution">
    <text evidence="9">The sequence shown here is derived from an EMBL/GenBank/DDBJ whole genome shotgun (WGS) entry which is preliminary data.</text>
</comment>
<evidence type="ECO:0000313" key="10">
    <source>
        <dbReference type="Proteomes" id="UP000036987"/>
    </source>
</evidence>
<dbReference type="GO" id="GO:0010427">
    <property type="term" value="F:abscisic acid binding"/>
    <property type="evidence" value="ECO:0000318"/>
    <property type="project" value="GO_Central"/>
</dbReference>
<evidence type="ECO:0000256" key="7">
    <source>
        <dbReference type="ARBA" id="ARBA00023242"/>
    </source>
</evidence>
<dbReference type="PANTHER" id="PTHR31213:SF138">
    <property type="entry name" value="ABSCISIC ACID RECEPTOR PYL6"/>
    <property type="match status" value="1"/>
</dbReference>
<protein>
    <submittedName>
        <fullName evidence="9">Abscisic acid receptor PYR1</fullName>
    </submittedName>
</protein>
<dbReference type="SUPFAM" id="SSF55961">
    <property type="entry name" value="Bet v1-like"/>
    <property type="match status" value="1"/>
</dbReference>
<reference evidence="10" key="1">
    <citation type="journal article" date="2016" name="Nature">
        <title>The genome of the seagrass Zostera marina reveals angiosperm adaptation to the sea.</title>
        <authorList>
            <person name="Olsen J.L."/>
            <person name="Rouze P."/>
            <person name="Verhelst B."/>
            <person name="Lin Y.-C."/>
            <person name="Bayer T."/>
            <person name="Collen J."/>
            <person name="Dattolo E."/>
            <person name="De Paoli E."/>
            <person name="Dittami S."/>
            <person name="Maumus F."/>
            <person name="Michel G."/>
            <person name="Kersting A."/>
            <person name="Lauritano C."/>
            <person name="Lohaus R."/>
            <person name="Toepel M."/>
            <person name="Tonon T."/>
            <person name="Vanneste K."/>
            <person name="Amirebrahimi M."/>
            <person name="Brakel J."/>
            <person name="Bostroem C."/>
            <person name="Chovatia M."/>
            <person name="Grimwood J."/>
            <person name="Jenkins J.W."/>
            <person name="Jueterbock A."/>
            <person name="Mraz A."/>
            <person name="Stam W.T."/>
            <person name="Tice H."/>
            <person name="Bornberg-Bauer E."/>
            <person name="Green P.J."/>
            <person name="Pearson G.A."/>
            <person name="Procaccini G."/>
            <person name="Duarte C.M."/>
            <person name="Schmutz J."/>
            <person name="Reusch T.B.H."/>
            <person name="Van de Peer Y."/>
        </authorList>
    </citation>
    <scope>NUCLEOTIDE SEQUENCE [LARGE SCALE GENOMIC DNA]</scope>
    <source>
        <strain evidence="10">cv. Finnish</strain>
    </source>
</reference>
<dbReference type="GO" id="GO:0038023">
    <property type="term" value="F:signaling receptor activity"/>
    <property type="evidence" value="ECO:0000318"/>
    <property type="project" value="GO_Central"/>
</dbReference>
<keyword evidence="5" id="KW-0938">Abscisic acid signaling pathway</keyword>
<comment type="similarity">
    <text evidence="3">Belongs to the PYR/PYL/RCAR abscisic acid intracellular receptor family.</text>
</comment>
<organism evidence="9 10">
    <name type="scientific">Zostera marina</name>
    <name type="common">Eelgrass</name>
    <dbReference type="NCBI Taxonomy" id="29655"/>
    <lineage>
        <taxon>Eukaryota</taxon>
        <taxon>Viridiplantae</taxon>
        <taxon>Streptophyta</taxon>
        <taxon>Embryophyta</taxon>
        <taxon>Tracheophyta</taxon>
        <taxon>Spermatophyta</taxon>
        <taxon>Magnoliopsida</taxon>
        <taxon>Liliopsida</taxon>
        <taxon>Zosteraceae</taxon>
        <taxon>Zostera</taxon>
    </lineage>
</organism>
<evidence type="ECO:0000256" key="1">
    <source>
        <dbReference type="ARBA" id="ARBA00004123"/>
    </source>
</evidence>
<keyword evidence="10" id="KW-1185">Reference proteome</keyword>
<dbReference type="InterPro" id="IPR050279">
    <property type="entry name" value="Plant_def-hormone_signal"/>
</dbReference>